<comment type="caution">
    <text evidence="2">The sequence shown here is derived from an EMBL/GenBank/DDBJ whole genome shotgun (WGS) entry which is preliminary data.</text>
</comment>
<sequence>MSKRGSTERGLHPYRPPTAAALCLPRTVDITPQGARWMMVLLAFASAEDTKGQVGRVSTSPRGLGFGYQPSSSSGTESSRAGKETNPPQGRSVLTKTLGRSLSSEDPTTPFHLSAEDSPFTTAYQSILAQHGRENLHSIIGRLYGEETFIKTRKLDQLRKKRSHLLAALAFLRRCRDQNISPTFVKIKHHIQTPTAQRIIDRAQMALTRERVRGIYFQLNKNAEQLLNLHLELSNILDQHHWDHIDRISSLHAENELDKVTKTQKKKFDRLMSTQRPNPKPHPTLENKKTVINRSSKQLSENATTLLSKGMNFAIAPARIPQEEIITEVETAIRHLPKEEAEEIRFETCRILKKPKPPKRNLSRDELKALSELRKDKDIVILRADKGNITVIMDQDEYNDKISQLLDPEHYTKLKKDPTPTIERTTRPSTIIYQTTPFIWTPEDS</sequence>
<evidence type="ECO:0000256" key="1">
    <source>
        <dbReference type="SAM" id="MobiDB-lite"/>
    </source>
</evidence>
<reference evidence="2" key="2">
    <citation type="submission" date="2021-08" db="EMBL/GenBank/DDBJ databases">
        <authorList>
            <person name="Eriksson T."/>
        </authorList>
    </citation>
    <scope>NUCLEOTIDE SEQUENCE</scope>
    <source>
        <strain evidence="2">Stoneville</strain>
        <tissue evidence="2">Whole head</tissue>
    </source>
</reference>
<gene>
    <name evidence="2" type="ORF">GEV33_004013</name>
</gene>
<keyword evidence="3" id="KW-1185">Reference proteome</keyword>
<dbReference type="EMBL" id="JABDTM020016690">
    <property type="protein sequence ID" value="KAH0818778.1"/>
    <property type="molecule type" value="Genomic_DNA"/>
</dbReference>
<name>A0A8J6HSF0_TENMO</name>
<protein>
    <submittedName>
        <fullName evidence="2">Uncharacterized protein</fullName>
    </submittedName>
</protein>
<organism evidence="2 3">
    <name type="scientific">Tenebrio molitor</name>
    <name type="common">Yellow mealworm beetle</name>
    <dbReference type="NCBI Taxonomy" id="7067"/>
    <lineage>
        <taxon>Eukaryota</taxon>
        <taxon>Metazoa</taxon>
        <taxon>Ecdysozoa</taxon>
        <taxon>Arthropoda</taxon>
        <taxon>Hexapoda</taxon>
        <taxon>Insecta</taxon>
        <taxon>Pterygota</taxon>
        <taxon>Neoptera</taxon>
        <taxon>Endopterygota</taxon>
        <taxon>Coleoptera</taxon>
        <taxon>Polyphaga</taxon>
        <taxon>Cucujiformia</taxon>
        <taxon>Tenebrionidae</taxon>
        <taxon>Tenebrio</taxon>
    </lineage>
</organism>
<feature type="region of interest" description="Disordered" evidence="1">
    <location>
        <begin position="51"/>
        <end position="94"/>
    </location>
</feature>
<dbReference type="AlphaFoldDB" id="A0A8J6HSF0"/>
<reference evidence="2" key="1">
    <citation type="journal article" date="2020" name="J Insects Food Feed">
        <title>The yellow mealworm (Tenebrio molitor) genome: a resource for the emerging insects as food and feed industry.</title>
        <authorList>
            <person name="Eriksson T."/>
            <person name="Andere A."/>
            <person name="Kelstrup H."/>
            <person name="Emery V."/>
            <person name="Picard C."/>
        </authorList>
    </citation>
    <scope>NUCLEOTIDE SEQUENCE</scope>
    <source>
        <strain evidence="2">Stoneville</strain>
        <tissue evidence="2">Whole head</tissue>
    </source>
</reference>
<accession>A0A8J6HSF0</accession>
<evidence type="ECO:0000313" key="3">
    <source>
        <dbReference type="Proteomes" id="UP000719412"/>
    </source>
</evidence>
<dbReference type="Proteomes" id="UP000719412">
    <property type="component" value="Unassembled WGS sequence"/>
</dbReference>
<proteinExistence type="predicted"/>
<evidence type="ECO:0000313" key="2">
    <source>
        <dbReference type="EMBL" id="KAH0818778.1"/>
    </source>
</evidence>